<feature type="compositionally biased region" description="Basic and acidic residues" evidence="1">
    <location>
        <begin position="39"/>
        <end position="50"/>
    </location>
</feature>
<keyword evidence="3" id="KW-1185">Reference proteome</keyword>
<accession>A0ABQ9HV88</accession>
<reference evidence="2 3" key="1">
    <citation type="submission" date="2023-02" db="EMBL/GenBank/DDBJ databases">
        <title>LHISI_Scaffold_Assembly.</title>
        <authorList>
            <person name="Stuart O.P."/>
            <person name="Cleave R."/>
            <person name="Magrath M.J.L."/>
            <person name="Mikheyev A.S."/>
        </authorList>
    </citation>
    <scope>NUCLEOTIDE SEQUENCE [LARGE SCALE GENOMIC DNA]</scope>
    <source>
        <strain evidence="2">Daus_M_001</strain>
        <tissue evidence="2">Leg muscle</tissue>
    </source>
</reference>
<proteinExistence type="predicted"/>
<protein>
    <submittedName>
        <fullName evidence="2">Uncharacterized protein</fullName>
    </submittedName>
</protein>
<gene>
    <name evidence="2" type="ORF">PR048_007788</name>
</gene>
<dbReference type="Proteomes" id="UP001159363">
    <property type="component" value="Chromosome 3"/>
</dbReference>
<organism evidence="2 3">
    <name type="scientific">Dryococelus australis</name>
    <dbReference type="NCBI Taxonomy" id="614101"/>
    <lineage>
        <taxon>Eukaryota</taxon>
        <taxon>Metazoa</taxon>
        <taxon>Ecdysozoa</taxon>
        <taxon>Arthropoda</taxon>
        <taxon>Hexapoda</taxon>
        <taxon>Insecta</taxon>
        <taxon>Pterygota</taxon>
        <taxon>Neoptera</taxon>
        <taxon>Polyneoptera</taxon>
        <taxon>Phasmatodea</taxon>
        <taxon>Verophasmatodea</taxon>
        <taxon>Anareolatae</taxon>
        <taxon>Phasmatidae</taxon>
        <taxon>Eurycanthinae</taxon>
        <taxon>Dryococelus</taxon>
    </lineage>
</organism>
<dbReference type="EMBL" id="JARBHB010000003">
    <property type="protein sequence ID" value="KAJ8888301.1"/>
    <property type="molecule type" value="Genomic_DNA"/>
</dbReference>
<comment type="caution">
    <text evidence="2">The sequence shown here is derived from an EMBL/GenBank/DDBJ whole genome shotgun (WGS) entry which is preliminary data.</text>
</comment>
<evidence type="ECO:0000313" key="3">
    <source>
        <dbReference type="Proteomes" id="UP001159363"/>
    </source>
</evidence>
<feature type="region of interest" description="Disordered" evidence="1">
    <location>
        <begin position="22"/>
        <end position="58"/>
    </location>
</feature>
<name>A0ABQ9HV88_9NEOP</name>
<sequence length="451" mass="48981">MGKVVVSAVQDQTLALIRRAGMGGGEAGDTRECPPTNDIVRHDSHMRESGVARPGIEPGSPWWDASGLTAQPPWPLGPFVSFITVRSDLRAWPSPFTSKTEGRKQNDCLLCQRNTVDDRGARACGVMLLANCHDKSAFGTHVRRLEAYYRSRARLERGVCGSRHAGIHVCRILSSDRCTLAAGREQPVSYTAPHNTSPSVGRDRSRVVCGDDCSVPIRVIEVNVKQRRNERAGGTGDTGENPADLRQRPARIPLNRPGIESGSLWWEAGKVTAQPPRLLLRIEIVSLPTAGDYVSLSYSQHYLCSDTLEAALSGTNAPTLTNCVARRNALCLGERRALVERGGGGVVEITTGMLRPPPVPTAKTASTDSEYPPAGRRDVGRRRQASRGGAVRTCKSPARAAGTLSQESVRAHLCRRRRPRLDSKPTYISRTPVPSLITSRSSDIAKRHGND</sequence>
<evidence type="ECO:0000256" key="1">
    <source>
        <dbReference type="SAM" id="MobiDB-lite"/>
    </source>
</evidence>
<evidence type="ECO:0000313" key="2">
    <source>
        <dbReference type="EMBL" id="KAJ8888301.1"/>
    </source>
</evidence>
<feature type="region of interest" description="Disordered" evidence="1">
    <location>
        <begin position="350"/>
        <end position="451"/>
    </location>
</feature>